<comment type="caution">
    <text evidence="1">The sequence shown here is derived from an EMBL/GenBank/DDBJ whole genome shotgun (WGS) entry which is preliminary data.</text>
</comment>
<evidence type="ECO:0000313" key="4">
    <source>
        <dbReference type="Proteomes" id="UP000481616"/>
    </source>
</evidence>
<dbReference type="Proteomes" id="UP000441162">
    <property type="component" value="Unassembled WGS sequence"/>
</dbReference>
<dbReference type="AlphaFoldDB" id="A0A4V1YX00"/>
<evidence type="ECO:0000313" key="2">
    <source>
        <dbReference type="EMBL" id="KAA5405766.1"/>
    </source>
</evidence>
<gene>
    <name evidence="2" type="ORF">F2Y51_09175</name>
    <name evidence="1" type="ORF">F2Y58_09890</name>
</gene>
<evidence type="ECO:0000313" key="1">
    <source>
        <dbReference type="EMBL" id="KAA5398632.1"/>
    </source>
</evidence>
<evidence type="ECO:0000313" key="3">
    <source>
        <dbReference type="Proteomes" id="UP000441162"/>
    </source>
</evidence>
<reference evidence="3 4" key="1">
    <citation type="journal article" date="2019" name="Nat. Med.">
        <title>A library of human gut bacterial isolates paired with longitudinal multiomics data enables mechanistic microbiome research.</title>
        <authorList>
            <person name="Poyet M."/>
            <person name="Groussin M."/>
            <person name="Gibbons S.M."/>
            <person name="Avila-Pacheco J."/>
            <person name="Jiang X."/>
            <person name="Kearney S.M."/>
            <person name="Perrotta A.R."/>
            <person name="Berdy B."/>
            <person name="Zhao S."/>
            <person name="Lieberman T.D."/>
            <person name="Swanson P.K."/>
            <person name="Smith M."/>
            <person name="Roesemann S."/>
            <person name="Alexander J.E."/>
            <person name="Rich S.A."/>
            <person name="Livny J."/>
            <person name="Vlamakis H."/>
            <person name="Clish C."/>
            <person name="Bullock K."/>
            <person name="Deik A."/>
            <person name="Scott J."/>
            <person name="Pierce K.A."/>
            <person name="Xavier R.J."/>
            <person name="Alm E.J."/>
        </authorList>
    </citation>
    <scope>NUCLEOTIDE SEQUENCE [LARGE SCALE GENOMIC DNA]</scope>
    <source>
        <strain evidence="1 4">BIOML-A1</strain>
        <strain evidence="2 3">BIOML-A4</strain>
    </source>
</reference>
<dbReference type="RefSeq" id="WP_130053945.1">
    <property type="nucleotide sequence ID" value="NZ_RCXK01000007.1"/>
</dbReference>
<proteinExistence type="predicted"/>
<protein>
    <submittedName>
        <fullName evidence="1">Uncharacterized protein</fullName>
    </submittedName>
</protein>
<name>A0A4V1YX00_9BACT</name>
<accession>A0A4V1YX00</accession>
<organism evidence="1 4">
    <name type="scientific">Phocaeicola dorei</name>
    <dbReference type="NCBI Taxonomy" id="357276"/>
    <lineage>
        <taxon>Bacteria</taxon>
        <taxon>Pseudomonadati</taxon>
        <taxon>Bacteroidota</taxon>
        <taxon>Bacteroidia</taxon>
        <taxon>Bacteroidales</taxon>
        <taxon>Bacteroidaceae</taxon>
        <taxon>Phocaeicola</taxon>
    </lineage>
</organism>
<sequence>MDSSNINSNQEYTASSFFSYYREKRPEKFSDTVETYDIPLTKELFEQQMNFLSIQKKQSAFENFIVAVAQRKITPNIKPQTGPDGGGDGKVDAETYQVSDDISDKWYSSENTAKGNELWAFAISCKKQWKPKIESDIEKIVGTKRGYTRALFFSNQFIKASTRAEVEKNLTEKYGLKVEIFDCLWCENSVFQDRCIDLALEHLGFSDEYKKHSVTVGPRDKARQERLDEIEKNIWRNIEGLDTGYVNELHEACLLSRGLERPRTEVEGRFNRAMRECERHGSPQQMFLLIYDHAWTSFFWYEDIDATYADFQKLKQFIESDCTVFRIERLTNILTNLINVGRAGLYDLEKVKTEYKYIKIFEERLKTENNKPSCLLFLRIYIAVQQLIEHIQQNTPIDEDIATLRPLLLESASHSEISFETNFKIMEMLSDTIEDNLEFDELIDEMADILADKRSRVDAADLRFSRAKKQINKKKWKYAIKHLGFCVYAYEQEEYQEKLIKSSGYMGIALSNLDLPYSAKAYLLKSVSFLMKQFYTTGVVPHLLITVLHELCKIELLLGRIVMYWNWYELMQVVASNGQFWNEDIFKQSCEKDDASWACRLSVTDLRHPAIAKLPDVFERLGMVICSEYLKLILGYPDEVDKKCLPILQDVVEHSRLQNQPLLNQLLDKINISTAGYAYLKTTVRNFIITVTYENDCETQQLIEIFLASIESFFATFEKFEIIAIDNEINIRVIWSTTPSTMVPLTKNSEYEFRINKDDFNDKKCWECIAMFISSLLLRNSVTQENIELILQSKQNGERLIDRVSVLQHTKLDMRNVLGPTFKYKLEDWMRKTDKDYIYKGSHTDFKERSYINHLQSDVTTVKINSDMTLWDDAGWKGCGFVHDVYGTMPPFFGLAFENLERGQAITSEWRPIKDKGKPNVRIYIIKGIDANNPAYYRICIAPVLSHEDNEEQRYIATITRKHTMTPSSNENLARFEEQYKRFGGCWLMAFQITENNNIIMPNSFDEAFKFNDVEFREAYLIDINDDAQIAIEPDDNPYIPKEIDETAPIIRVLEGMREIIK</sequence>
<dbReference type="EMBL" id="VVYY01000007">
    <property type="protein sequence ID" value="KAA5398632.1"/>
    <property type="molecule type" value="Genomic_DNA"/>
</dbReference>
<dbReference type="Proteomes" id="UP000481616">
    <property type="component" value="Unassembled WGS sequence"/>
</dbReference>
<dbReference type="EMBL" id="VVZA01000006">
    <property type="protein sequence ID" value="KAA5405766.1"/>
    <property type="molecule type" value="Genomic_DNA"/>
</dbReference>